<gene>
    <name evidence="5" type="ORF">FKZ61_05980</name>
</gene>
<dbReference type="InterPro" id="IPR050266">
    <property type="entry name" value="AB_hydrolase_sf"/>
</dbReference>
<sequence length="344" mass="37003">MRTRQLFKTIGFGLLTLIGVTMAALVGLFVATDGEQSVPHTVATDTTLPRVEIDGVTFHAETFGDPANPTVVVVHGGPGGDYGYLLNLHQLANDYFVVFYDQRGAGLSARVPAEEITLQSSVEDLHRIVNHFGQGETVRLVGHSWGAMLVAAYVGQHPDSAAQVVLAEPGALDNAGLARFSERQAASAWSFAYYRLLVSAIFESLHLDGPDAEAQMDYIYGQMSANFTNTAASGYRCEDENVVAVQPDVPVPPRRFGATAYKALFNPEADLSPIAANADNFRGDVLFMASECSRFIGEAFQRGQMGLFPQAKLVVIPDAGHEMIGENPVESLAAIRAYFDGGDL</sequence>
<keyword evidence="6" id="KW-1185">Reference proteome</keyword>
<evidence type="ECO:0000259" key="4">
    <source>
        <dbReference type="Pfam" id="PF00561"/>
    </source>
</evidence>
<comment type="caution">
    <text evidence="5">The sequence shown here is derived from an EMBL/GenBank/DDBJ whole genome shotgun (WGS) entry which is preliminary data.</text>
</comment>
<keyword evidence="2 5" id="KW-0378">Hydrolase</keyword>
<organism evidence="5 6">
    <name type="scientific">Litorilinea aerophila</name>
    <dbReference type="NCBI Taxonomy" id="1204385"/>
    <lineage>
        <taxon>Bacteria</taxon>
        <taxon>Bacillati</taxon>
        <taxon>Chloroflexota</taxon>
        <taxon>Caldilineae</taxon>
        <taxon>Caldilineales</taxon>
        <taxon>Caldilineaceae</taxon>
        <taxon>Litorilinea</taxon>
    </lineage>
</organism>
<dbReference type="InterPro" id="IPR029058">
    <property type="entry name" value="AB_hydrolase_fold"/>
</dbReference>
<evidence type="ECO:0000256" key="3">
    <source>
        <dbReference type="SAM" id="Phobius"/>
    </source>
</evidence>
<dbReference type="OrthoDB" id="151598at2"/>
<dbReference type="PANTHER" id="PTHR43798:SF33">
    <property type="entry name" value="HYDROLASE, PUTATIVE (AFU_ORTHOLOGUE AFUA_2G14860)-RELATED"/>
    <property type="match status" value="1"/>
</dbReference>
<dbReference type="EMBL" id="VIGC01000006">
    <property type="protein sequence ID" value="TQE96805.1"/>
    <property type="molecule type" value="Genomic_DNA"/>
</dbReference>
<evidence type="ECO:0000256" key="1">
    <source>
        <dbReference type="ARBA" id="ARBA00010088"/>
    </source>
</evidence>
<dbReference type="Pfam" id="PF00561">
    <property type="entry name" value="Abhydrolase_1"/>
    <property type="match status" value="1"/>
</dbReference>
<keyword evidence="3" id="KW-0472">Membrane</keyword>
<dbReference type="GO" id="GO:0004177">
    <property type="term" value="F:aminopeptidase activity"/>
    <property type="evidence" value="ECO:0007669"/>
    <property type="project" value="UniProtKB-EC"/>
</dbReference>
<dbReference type="Gene3D" id="3.40.50.1820">
    <property type="entry name" value="alpha/beta hydrolase"/>
    <property type="match status" value="1"/>
</dbReference>
<feature type="domain" description="AB hydrolase-1" evidence="4">
    <location>
        <begin position="69"/>
        <end position="328"/>
    </location>
</feature>
<dbReference type="PRINTS" id="PR00793">
    <property type="entry name" value="PROAMNOPTASE"/>
</dbReference>
<dbReference type="GO" id="GO:0016020">
    <property type="term" value="C:membrane"/>
    <property type="evidence" value="ECO:0007669"/>
    <property type="project" value="TreeGrafter"/>
</dbReference>
<reference evidence="5 6" key="1">
    <citation type="submission" date="2019-06" db="EMBL/GenBank/DDBJ databases">
        <title>Genome sequence of Litorilinea aerophila BAA-2444.</title>
        <authorList>
            <person name="Maclea K.S."/>
            <person name="Maurais E.G."/>
            <person name="Iannazzi L.C."/>
        </authorList>
    </citation>
    <scope>NUCLEOTIDE SEQUENCE [LARGE SCALE GENOMIC DNA]</scope>
    <source>
        <strain evidence="5 6">ATCC BAA-2444</strain>
    </source>
</reference>
<dbReference type="InParanoid" id="A0A540VJ56"/>
<dbReference type="PANTHER" id="PTHR43798">
    <property type="entry name" value="MONOACYLGLYCEROL LIPASE"/>
    <property type="match status" value="1"/>
</dbReference>
<keyword evidence="3" id="KW-1133">Transmembrane helix</keyword>
<keyword evidence="3" id="KW-0812">Transmembrane</keyword>
<accession>A0A540VJ56</accession>
<feature type="transmembrane region" description="Helical" evidence="3">
    <location>
        <begin position="12"/>
        <end position="31"/>
    </location>
</feature>
<dbReference type="AlphaFoldDB" id="A0A540VJ56"/>
<dbReference type="InterPro" id="IPR000073">
    <property type="entry name" value="AB_hydrolase_1"/>
</dbReference>
<dbReference type="Proteomes" id="UP000317371">
    <property type="component" value="Unassembled WGS sequence"/>
</dbReference>
<dbReference type="GO" id="GO:0006508">
    <property type="term" value="P:proteolysis"/>
    <property type="evidence" value="ECO:0007669"/>
    <property type="project" value="InterPro"/>
</dbReference>
<name>A0A540VJ56_9CHLR</name>
<proteinExistence type="inferred from homology"/>
<evidence type="ECO:0000313" key="6">
    <source>
        <dbReference type="Proteomes" id="UP000317371"/>
    </source>
</evidence>
<dbReference type="SUPFAM" id="SSF53474">
    <property type="entry name" value="alpha/beta-Hydrolases"/>
    <property type="match status" value="1"/>
</dbReference>
<evidence type="ECO:0000313" key="5">
    <source>
        <dbReference type="EMBL" id="TQE96805.1"/>
    </source>
</evidence>
<evidence type="ECO:0000256" key="2">
    <source>
        <dbReference type="ARBA" id="ARBA00022801"/>
    </source>
</evidence>
<protein>
    <submittedName>
        <fullName evidence="5">Alpha/beta hydrolase</fullName>
    </submittedName>
</protein>
<dbReference type="RefSeq" id="WP_141609177.1">
    <property type="nucleotide sequence ID" value="NZ_VIGC02000006.1"/>
</dbReference>
<comment type="similarity">
    <text evidence="1">Belongs to the peptidase S33 family.</text>
</comment>
<dbReference type="InterPro" id="IPR002410">
    <property type="entry name" value="Peptidase_S33"/>
</dbReference>